<dbReference type="EMBL" id="OBEK01000002">
    <property type="protein sequence ID" value="SNZ09205.1"/>
    <property type="molecule type" value="Genomic_DNA"/>
</dbReference>
<dbReference type="GO" id="GO:0004812">
    <property type="term" value="F:aminoacyl-tRNA ligase activity"/>
    <property type="evidence" value="ECO:0007669"/>
    <property type="project" value="UniProtKB-KW"/>
</dbReference>
<dbReference type="Gene3D" id="3.30.980.10">
    <property type="entry name" value="Threonyl-trna Synthetase, Chain A, domain 2"/>
    <property type="match status" value="1"/>
</dbReference>
<keyword evidence="2" id="KW-0479">Metal-binding</keyword>
<dbReference type="PANTHER" id="PTHR43462">
    <property type="entry name" value="ALANYL-TRNA EDITING PROTEIN"/>
    <property type="match status" value="1"/>
</dbReference>
<dbReference type="Pfam" id="PF02272">
    <property type="entry name" value="DHHA1"/>
    <property type="match status" value="1"/>
</dbReference>
<keyword evidence="3" id="KW-0862">Zinc</keyword>
<evidence type="ECO:0000256" key="2">
    <source>
        <dbReference type="ARBA" id="ARBA00022723"/>
    </source>
</evidence>
<evidence type="ECO:0000313" key="6">
    <source>
        <dbReference type="EMBL" id="SNZ09205.1"/>
    </source>
</evidence>
<dbReference type="GO" id="GO:0003676">
    <property type="term" value="F:nucleic acid binding"/>
    <property type="evidence" value="ECO:0007669"/>
    <property type="project" value="InterPro"/>
</dbReference>
<name>A0A285NIC9_9BACI</name>
<evidence type="ECO:0000256" key="4">
    <source>
        <dbReference type="SAM" id="Coils"/>
    </source>
</evidence>
<reference evidence="7" key="1">
    <citation type="submission" date="2017-09" db="EMBL/GenBank/DDBJ databases">
        <authorList>
            <person name="Varghese N."/>
            <person name="Submissions S."/>
        </authorList>
    </citation>
    <scope>NUCLEOTIDE SEQUENCE [LARGE SCALE GENOMIC DNA]</scope>
    <source>
        <strain evidence="7">CGMCC 1.8913</strain>
    </source>
</reference>
<feature type="coiled-coil region" evidence="4">
    <location>
        <begin position="254"/>
        <end position="291"/>
    </location>
</feature>
<keyword evidence="4" id="KW-0175">Coiled coil</keyword>
<dbReference type="InterPro" id="IPR018163">
    <property type="entry name" value="Thr/Ala-tRNA-synth_IIc_edit"/>
</dbReference>
<accession>A0A285NIC9</accession>
<dbReference type="SUPFAM" id="SSF50447">
    <property type="entry name" value="Translation proteins"/>
    <property type="match status" value="1"/>
</dbReference>
<dbReference type="RefSeq" id="WP_179636861.1">
    <property type="nucleotide sequence ID" value="NZ_OBEK01000002.1"/>
</dbReference>
<keyword evidence="6" id="KW-0436">Ligase</keyword>
<dbReference type="GO" id="GO:0002161">
    <property type="term" value="F:aminoacyl-tRNA deacylase activity"/>
    <property type="evidence" value="ECO:0007669"/>
    <property type="project" value="UniProtKB-ARBA"/>
</dbReference>
<dbReference type="InterPro" id="IPR003156">
    <property type="entry name" value="DHHA1_dom"/>
</dbReference>
<dbReference type="InterPro" id="IPR051335">
    <property type="entry name" value="Alanyl-tRNA_Editing_Enzymes"/>
</dbReference>
<protein>
    <submittedName>
        <fullName evidence="6">Alanyl-tRNA synthetase</fullName>
    </submittedName>
</protein>
<comment type="cofactor">
    <cofactor evidence="1">
        <name>Zn(2+)</name>
        <dbReference type="ChEBI" id="CHEBI:29105"/>
    </cofactor>
</comment>
<sequence>MSKLLYRENSFCQNWQTVVIDTYEKDGLYFVALQETAFYPGGGGQPADKGSIAGVEVKAVEMKEDVPYYGLESQVNKQANCQINWEHRFDLMQQHTGQHLLSAGFRMAADRETVGFHLGQDDVTIDVAGDKLTDEELVEAERKANQLLYEDKAISSYYVTSEQLAELPVVKQPTVTENVRIVEVEGVEYNPCGGTHVRSTGQVGLIKILKVEKQKHAQRIYFQCGKRAFETTKTMFEIVDKAAAQFQTNRSNVLERLEKQSADLQAAVKRSEELENELEKFELKEIMQMDECMIIRSFEGKTVKSLQRMAGTVAESGKDFVILSNYSDKKLVLAQHVEGMHSGSLFRESLAAFNGKGGGNAQIAQASFSAQEDLERYIGFLKEHYQSIV</sequence>
<dbReference type="GO" id="GO:0046872">
    <property type="term" value="F:metal ion binding"/>
    <property type="evidence" value="ECO:0007669"/>
    <property type="project" value="UniProtKB-KW"/>
</dbReference>
<dbReference type="Proteomes" id="UP000219356">
    <property type="component" value="Unassembled WGS sequence"/>
</dbReference>
<dbReference type="SMART" id="SM00863">
    <property type="entry name" value="tRNA_SAD"/>
    <property type="match status" value="1"/>
</dbReference>
<dbReference type="SUPFAM" id="SSF55186">
    <property type="entry name" value="ThrRS/AlaRS common domain"/>
    <property type="match status" value="1"/>
</dbReference>
<gene>
    <name evidence="6" type="ORF">SAMN05421503_1138</name>
</gene>
<evidence type="ECO:0000256" key="1">
    <source>
        <dbReference type="ARBA" id="ARBA00001947"/>
    </source>
</evidence>
<dbReference type="Pfam" id="PF07973">
    <property type="entry name" value="tRNA_SAD"/>
    <property type="match status" value="1"/>
</dbReference>
<keyword evidence="7" id="KW-1185">Reference proteome</keyword>
<dbReference type="Gene3D" id="3.10.310.40">
    <property type="match status" value="1"/>
</dbReference>
<keyword evidence="6" id="KW-0030">Aminoacyl-tRNA synthetase</keyword>
<evidence type="ECO:0000259" key="5">
    <source>
        <dbReference type="SMART" id="SM00863"/>
    </source>
</evidence>
<dbReference type="AlphaFoldDB" id="A0A285NIC9"/>
<organism evidence="6 7">
    <name type="scientific">Terribacillus aidingensis</name>
    <dbReference type="NCBI Taxonomy" id="586416"/>
    <lineage>
        <taxon>Bacteria</taxon>
        <taxon>Bacillati</taxon>
        <taxon>Bacillota</taxon>
        <taxon>Bacilli</taxon>
        <taxon>Bacillales</taxon>
        <taxon>Bacillaceae</taxon>
        <taxon>Terribacillus</taxon>
    </lineage>
</organism>
<dbReference type="InterPro" id="IPR009000">
    <property type="entry name" value="Transl_B-barrel_sf"/>
</dbReference>
<feature type="domain" description="Threonyl/alanyl tRNA synthetase SAD" evidence="5">
    <location>
        <begin position="179"/>
        <end position="221"/>
    </location>
</feature>
<dbReference type="GO" id="GO:0043039">
    <property type="term" value="P:tRNA aminoacylation"/>
    <property type="evidence" value="ECO:0007669"/>
    <property type="project" value="InterPro"/>
</dbReference>
<proteinExistence type="predicted"/>
<evidence type="ECO:0000313" key="7">
    <source>
        <dbReference type="Proteomes" id="UP000219356"/>
    </source>
</evidence>
<dbReference type="InterPro" id="IPR012947">
    <property type="entry name" value="tRNA_SAD"/>
</dbReference>
<dbReference type="GO" id="GO:0005524">
    <property type="term" value="F:ATP binding"/>
    <property type="evidence" value="ECO:0007669"/>
    <property type="project" value="InterPro"/>
</dbReference>
<dbReference type="PANTHER" id="PTHR43462:SF1">
    <property type="entry name" value="ALANYL-TRNA EDITING PROTEIN AARSD1"/>
    <property type="match status" value="1"/>
</dbReference>
<dbReference type="Gene3D" id="2.40.30.130">
    <property type="match status" value="1"/>
</dbReference>
<evidence type="ECO:0000256" key="3">
    <source>
        <dbReference type="ARBA" id="ARBA00022833"/>
    </source>
</evidence>